<dbReference type="Proteomes" id="UP001162992">
    <property type="component" value="Chromosome 3"/>
</dbReference>
<keyword evidence="2" id="KW-1185">Reference proteome</keyword>
<evidence type="ECO:0000313" key="1">
    <source>
        <dbReference type="EMBL" id="KAJ7564030.1"/>
    </source>
</evidence>
<reference evidence="2" key="1">
    <citation type="journal article" date="2024" name="Proc. Natl. Acad. Sci. U.S.A.">
        <title>Extraordinary preservation of gene collinearity over three hundred million years revealed in homosporous lycophytes.</title>
        <authorList>
            <person name="Li C."/>
            <person name="Wickell D."/>
            <person name="Kuo L.Y."/>
            <person name="Chen X."/>
            <person name="Nie B."/>
            <person name="Liao X."/>
            <person name="Peng D."/>
            <person name="Ji J."/>
            <person name="Jenkins J."/>
            <person name="Williams M."/>
            <person name="Shu S."/>
            <person name="Plott C."/>
            <person name="Barry K."/>
            <person name="Rajasekar S."/>
            <person name="Grimwood J."/>
            <person name="Han X."/>
            <person name="Sun S."/>
            <person name="Hou Z."/>
            <person name="He W."/>
            <person name="Dai G."/>
            <person name="Sun C."/>
            <person name="Schmutz J."/>
            <person name="Leebens-Mack J.H."/>
            <person name="Li F.W."/>
            <person name="Wang L."/>
        </authorList>
    </citation>
    <scope>NUCLEOTIDE SEQUENCE [LARGE SCALE GENOMIC DNA]</scope>
    <source>
        <strain evidence="2">cv. PW_Plant_1</strain>
    </source>
</reference>
<dbReference type="EMBL" id="CM055094">
    <property type="protein sequence ID" value="KAJ7564030.1"/>
    <property type="molecule type" value="Genomic_DNA"/>
</dbReference>
<name>A0ACC2EC05_DIPCM</name>
<gene>
    <name evidence="1" type="ORF">O6H91_03G134300</name>
</gene>
<evidence type="ECO:0000313" key="2">
    <source>
        <dbReference type="Proteomes" id="UP001162992"/>
    </source>
</evidence>
<comment type="caution">
    <text evidence="1">The sequence shown here is derived from an EMBL/GenBank/DDBJ whole genome shotgun (WGS) entry which is preliminary data.</text>
</comment>
<sequence>MVMEQRQALIRNEDIAPDKRNSNYASLGYALLASLSSVMTGYCCGVMSGAVLFIEEELRINATQVEVLVGSLVIVSVVGGLISGFLADAIGRRKTMLVAAAIVLFGCGIMGLSYSYPLLLLGRILTGLSVTINWRLMLGLGGLLALFLAGGVLTIPESPRWLVLQRRTEEALSVLMMICSNDEEAELRLAEIILSAEPKKSQQQNSSSVLSVETCLTCATDQLESAKLNDNEGAGVWMELLCPSPKIRKILFAALGLQFFQQTSGIAVLLYYAPSIFSKAGFNSKSGDLGATMTIGLAKTVFVLIATCYLDKSGRRPLLLISSFGMTASMLVLASSFLLLNFGTTATGFAAPFAVLGSISFVSFFSMGFGPMSGLLASEIFPLRLRAQGVSLSMALNRLLSGIISLTFLSIMHALSPAGTFFLFAGVSTIATVFVYLVIPETKGRSLEELS</sequence>
<accession>A0ACC2EC05</accession>
<protein>
    <submittedName>
        <fullName evidence="1">Uncharacterized protein</fullName>
    </submittedName>
</protein>
<proteinExistence type="predicted"/>
<organism evidence="1 2">
    <name type="scientific">Diphasiastrum complanatum</name>
    <name type="common">Issler's clubmoss</name>
    <name type="synonym">Lycopodium complanatum</name>
    <dbReference type="NCBI Taxonomy" id="34168"/>
    <lineage>
        <taxon>Eukaryota</taxon>
        <taxon>Viridiplantae</taxon>
        <taxon>Streptophyta</taxon>
        <taxon>Embryophyta</taxon>
        <taxon>Tracheophyta</taxon>
        <taxon>Lycopodiopsida</taxon>
        <taxon>Lycopodiales</taxon>
        <taxon>Lycopodiaceae</taxon>
        <taxon>Lycopodioideae</taxon>
        <taxon>Diphasiastrum</taxon>
    </lineage>
</organism>